<keyword evidence="1" id="KW-1133">Transmembrane helix</keyword>
<dbReference type="Proteomes" id="UP000708208">
    <property type="component" value="Unassembled WGS sequence"/>
</dbReference>
<keyword evidence="1" id="KW-0472">Membrane</keyword>
<keyword evidence="3" id="KW-1185">Reference proteome</keyword>
<dbReference type="OrthoDB" id="6134459at2759"/>
<dbReference type="EMBL" id="CAJVCH010528632">
    <property type="protein sequence ID" value="CAG7823168.1"/>
    <property type="molecule type" value="Genomic_DNA"/>
</dbReference>
<accession>A0A8J2PHD4</accession>
<protein>
    <submittedName>
        <fullName evidence="2">Uncharacterized protein</fullName>
    </submittedName>
</protein>
<reference evidence="2" key="1">
    <citation type="submission" date="2021-06" db="EMBL/GenBank/DDBJ databases">
        <authorList>
            <person name="Hodson N. C."/>
            <person name="Mongue J. A."/>
            <person name="Jaron S. K."/>
        </authorList>
    </citation>
    <scope>NUCLEOTIDE SEQUENCE</scope>
</reference>
<sequence length="97" mass="11166">TFGNKAVLVTKLLLVMGFSLIFEFLLNFGELNNYSAYFGIMESYRVLQAAGLFWTFVFGSKTQQHLREKFPGVFKKMCTRGKRSDDETKTTDMTKTQ</sequence>
<feature type="transmembrane region" description="Helical" evidence="1">
    <location>
        <begin position="35"/>
        <end position="59"/>
    </location>
</feature>
<feature type="non-terminal residue" evidence="2">
    <location>
        <position position="1"/>
    </location>
</feature>
<name>A0A8J2PHD4_9HEXA</name>
<comment type="caution">
    <text evidence="2">The sequence shown here is derived from an EMBL/GenBank/DDBJ whole genome shotgun (WGS) entry which is preliminary data.</text>
</comment>
<evidence type="ECO:0000313" key="2">
    <source>
        <dbReference type="EMBL" id="CAG7823168.1"/>
    </source>
</evidence>
<feature type="transmembrane region" description="Helical" evidence="1">
    <location>
        <begin position="12"/>
        <end position="29"/>
    </location>
</feature>
<evidence type="ECO:0000256" key="1">
    <source>
        <dbReference type="SAM" id="Phobius"/>
    </source>
</evidence>
<evidence type="ECO:0000313" key="3">
    <source>
        <dbReference type="Proteomes" id="UP000708208"/>
    </source>
</evidence>
<gene>
    <name evidence="2" type="ORF">AFUS01_LOCUS33399</name>
</gene>
<proteinExistence type="predicted"/>
<organism evidence="2 3">
    <name type="scientific">Allacma fusca</name>
    <dbReference type="NCBI Taxonomy" id="39272"/>
    <lineage>
        <taxon>Eukaryota</taxon>
        <taxon>Metazoa</taxon>
        <taxon>Ecdysozoa</taxon>
        <taxon>Arthropoda</taxon>
        <taxon>Hexapoda</taxon>
        <taxon>Collembola</taxon>
        <taxon>Symphypleona</taxon>
        <taxon>Sminthuridae</taxon>
        <taxon>Allacma</taxon>
    </lineage>
</organism>
<dbReference type="AlphaFoldDB" id="A0A8J2PHD4"/>
<keyword evidence="1" id="KW-0812">Transmembrane</keyword>